<dbReference type="PANTHER" id="PTHR45708:SF49">
    <property type="entry name" value="ENDOCHITINASE"/>
    <property type="match status" value="1"/>
</dbReference>
<dbReference type="Gene3D" id="3.20.20.80">
    <property type="entry name" value="Glycosidases"/>
    <property type="match status" value="2"/>
</dbReference>
<evidence type="ECO:0000256" key="1">
    <source>
        <dbReference type="ARBA" id="ARBA00022801"/>
    </source>
</evidence>
<dbReference type="AlphaFoldDB" id="A0A7J7KWT0"/>
<dbReference type="SUPFAM" id="SSF51445">
    <property type="entry name" value="(Trans)glycosidases"/>
    <property type="match status" value="2"/>
</dbReference>
<feature type="non-terminal residue" evidence="3">
    <location>
        <position position="1"/>
    </location>
</feature>
<evidence type="ECO:0000256" key="2">
    <source>
        <dbReference type="ARBA" id="ARBA00023295"/>
    </source>
</evidence>
<proteinExistence type="predicted"/>
<keyword evidence="4" id="KW-1185">Reference proteome</keyword>
<dbReference type="EMBL" id="JACGCM010002827">
    <property type="protein sequence ID" value="KAF6134816.1"/>
    <property type="molecule type" value="Genomic_DNA"/>
</dbReference>
<protein>
    <submittedName>
        <fullName evidence="3">Uncharacterized protein</fullName>
    </submittedName>
</protein>
<sequence>RNCNLLGQNINEGTLAKTCAIGNYAFVNVAFLLVFGNGQTLMLNLAGHCDPSINGCTGLSSDIKTYQANLHWDGLTRYLKGSFIPASDLNSSVLLEIKSSSKYGGVMQWSKYYDDLDGYSSLIKSHV</sequence>
<reference evidence="3 4" key="1">
    <citation type="journal article" date="2020" name="IScience">
        <title>Genome Sequencing of the Endangered Kingdonia uniflora (Circaeasteraceae, Ranunculales) Reveals Potential Mechanisms of Evolutionary Specialization.</title>
        <authorList>
            <person name="Sun Y."/>
            <person name="Deng T."/>
            <person name="Zhang A."/>
            <person name="Moore M.J."/>
            <person name="Landis J.B."/>
            <person name="Lin N."/>
            <person name="Zhang H."/>
            <person name="Zhang X."/>
            <person name="Huang J."/>
            <person name="Zhang X."/>
            <person name="Sun H."/>
            <person name="Wang H."/>
        </authorList>
    </citation>
    <scope>NUCLEOTIDE SEQUENCE [LARGE SCALE GENOMIC DNA]</scope>
    <source>
        <strain evidence="3">TB1705</strain>
        <tissue evidence="3">Leaf</tissue>
    </source>
</reference>
<evidence type="ECO:0000313" key="3">
    <source>
        <dbReference type="EMBL" id="KAF6134816.1"/>
    </source>
</evidence>
<accession>A0A7J7KWT0</accession>
<keyword evidence="1" id="KW-0378">Hydrolase</keyword>
<dbReference type="OrthoDB" id="6020543at2759"/>
<dbReference type="GO" id="GO:0005576">
    <property type="term" value="C:extracellular region"/>
    <property type="evidence" value="ECO:0007669"/>
    <property type="project" value="TreeGrafter"/>
</dbReference>
<gene>
    <name evidence="3" type="ORF">GIB67_002217</name>
</gene>
<dbReference type="GO" id="GO:0004568">
    <property type="term" value="F:chitinase activity"/>
    <property type="evidence" value="ECO:0007669"/>
    <property type="project" value="TreeGrafter"/>
</dbReference>
<evidence type="ECO:0000313" key="4">
    <source>
        <dbReference type="Proteomes" id="UP000541444"/>
    </source>
</evidence>
<dbReference type="InterPro" id="IPR017853">
    <property type="entry name" value="GH"/>
</dbReference>
<comment type="caution">
    <text evidence="3">The sequence shown here is derived from an EMBL/GenBank/DDBJ whole genome shotgun (WGS) entry which is preliminary data.</text>
</comment>
<dbReference type="Proteomes" id="UP000541444">
    <property type="component" value="Unassembled WGS sequence"/>
</dbReference>
<name>A0A7J7KWT0_9MAGN</name>
<keyword evidence="2" id="KW-0326">Glycosidase</keyword>
<dbReference type="InterPro" id="IPR050542">
    <property type="entry name" value="Glycosyl_Hydrlase18_Chitinase"/>
</dbReference>
<organism evidence="3 4">
    <name type="scientific">Kingdonia uniflora</name>
    <dbReference type="NCBI Taxonomy" id="39325"/>
    <lineage>
        <taxon>Eukaryota</taxon>
        <taxon>Viridiplantae</taxon>
        <taxon>Streptophyta</taxon>
        <taxon>Embryophyta</taxon>
        <taxon>Tracheophyta</taxon>
        <taxon>Spermatophyta</taxon>
        <taxon>Magnoliopsida</taxon>
        <taxon>Ranunculales</taxon>
        <taxon>Circaeasteraceae</taxon>
        <taxon>Kingdonia</taxon>
    </lineage>
</organism>
<dbReference type="PANTHER" id="PTHR45708">
    <property type="entry name" value="ENDOCHITINASE"/>
    <property type="match status" value="1"/>
</dbReference>